<proteinExistence type="predicted"/>
<gene>
    <name evidence="1" type="ORF">NQZ67_11605</name>
</gene>
<protein>
    <recommendedName>
        <fullName evidence="3">VCBS repeat-containing protein</fullName>
    </recommendedName>
</protein>
<sequence length="484" mass="54852">MKSSGLAWNNIMITRGKGRRSALLFALFAALVLATGCRYTAAPADLLQKPAIAKDKEQLAEAIGKQLPRFSVLMLPHRDDYKEAIRRIDLTGDGIEEAVVTYYNEFSTPEIMVLRQTEFGWRQFVLVEQPLARDIGWLRIVDLDVDGVYELIVGWIGAFDSPNMLELYSFQGKAVRNENGLLTMKAIHSLPYRLADTRDLDGDGKPELAVLDALGTSGELEVPSYYLSLYDWEKGALAKVGLASLPQGVSLFERMLTGTIAESKHGILLEGGTGAHSMLTYMYAWDNKELKLVYPDSSRGEEGFNGTGVQSGDMNGDGIIELHRTRLAPGYESLSYADALWINEWVQWDGKSGYESVLEQYRDYTYGVRLTIPEEWQGRYTMKKPPSSSYGLVTFSYWNEKYHRIAELATIYVVPLKQWGNVESAWKDENRSYQLLYEDSGNAYLVSFVQEEPSNLTNGELQEWRDMRSIEKQWKSYMTIEREG</sequence>
<comment type="caution">
    <text evidence="1">The sequence shown here is derived from an EMBL/GenBank/DDBJ whole genome shotgun (WGS) entry which is preliminary data.</text>
</comment>
<evidence type="ECO:0000313" key="1">
    <source>
        <dbReference type="EMBL" id="MCR2804523.1"/>
    </source>
</evidence>
<dbReference type="RefSeq" id="WP_257445602.1">
    <property type="nucleotide sequence ID" value="NZ_JANIPJ010000007.1"/>
</dbReference>
<dbReference type="Proteomes" id="UP001141950">
    <property type="component" value="Unassembled WGS sequence"/>
</dbReference>
<keyword evidence="2" id="KW-1185">Reference proteome</keyword>
<evidence type="ECO:0000313" key="2">
    <source>
        <dbReference type="Proteomes" id="UP001141950"/>
    </source>
</evidence>
<dbReference type="EMBL" id="JANIPJ010000007">
    <property type="protein sequence ID" value="MCR2804523.1"/>
    <property type="molecule type" value="Genomic_DNA"/>
</dbReference>
<evidence type="ECO:0008006" key="3">
    <source>
        <dbReference type="Google" id="ProtNLM"/>
    </source>
</evidence>
<name>A0A9X2MMB1_9BACL</name>
<organism evidence="1 2">
    <name type="scientific">Paenibacillus soyae</name>
    <dbReference type="NCBI Taxonomy" id="2969249"/>
    <lineage>
        <taxon>Bacteria</taxon>
        <taxon>Bacillati</taxon>
        <taxon>Bacillota</taxon>
        <taxon>Bacilli</taxon>
        <taxon>Bacillales</taxon>
        <taxon>Paenibacillaceae</taxon>
        <taxon>Paenibacillus</taxon>
    </lineage>
</organism>
<accession>A0A9X2MMB1</accession>
<dbReference type="AlphaFoldDB" id="A0A9X2MMB1"/>
<dbReference type="SUPFAM" id="SSF69318">
    <property type="entry name" value="Integrin alpha N-terminal domain"/>
    <property type="match status" value="1"/>
</dbReference>
<dbReference type="InterPro" id="IPR028994">
    <property type="entry name" value="Integrin_alpha_N"/>
</dbReference>
<reference evidence="1" key="1">
    <citation type="submission" date="2022-08" db="EMBL/GenBank/DDBJ databases">
        <title>The genomic sequence of strain Paenibacillus sp. SCIV0701.</title>
        <authorList>
            <person name="Zhao H."/>
        </authorList>
    </citation>
    <scope>NUCLEOTIDE SEQUENCE</scope>
    <source>
        <strain evidence="1">SCIV0701</strain>
    </source>
</reference>